<dbReference type="InterPro" id="IPR029787">
    <property type="entry name" value="Nucleotide_cyclase"/>
</dbReference>
<evidence type="ECO:0000259" key="2">
    <source>
        <dbReference type="PROSITE" id="PS50887"/>
    </source>
</evidence>
<dbReference type="InterPro" id="IPR043128">
    <property type="entry name" value="Rev_trsase/Diguanyl_cyclase"/>
</dbReference>
<dbReference type="KEGG" id="tem:JW646_15865"/>
<dbReference type="NCBIfam" id="TIGR00254">
    <property type="entry name" value="GGDEF"/>
    <property type="match status" value="1"/>
</dbReference>
<evidence type="ECO:0000259" key="1">
    <source>
        <dbReference type="PROSITE" id="PS50112"/>
    </source>
</evidence>
<evidence type="ECO:0000313" key="5">
    <source>
        <dbReference type="Proteomes" id="UP001198983"/>
    </source>
</evidence>
<dbReference type="Pfam" id="PF13487">
    <property type="entry name" value="HD_5"/>
    <property type="match status" value="1"/>
</dbReference>
<dbReference type="NCBIfam" id="TIGR00229">
    <property type="entry name" value="sensory_box"/>
    <property type="match status" value="1"/>
</dbReference>
<dbReference type="InterPro" id="IPR000014">
    <property type="entry name" value="PAS"/>
</dbReference>
<feature type="domain" description="PAS" evidence="1">
    <location>
        <begin position="15"/>
        <end position="85"/>
    </location>
</feature>
<dbReference type="Gene3D" id="1.10.3210.10">
    <property type="entry name" value="Hypothetical protein af1432"/>
    <property type="match status" value="1"/>
</dbReference>
<dbReference type="InterPro" id="IPR000160">
    <property type="entry name" value="GGDEF_dom"/>
</dbReference>
<dbReference type="PROSITE" id="PS50112">
    <property type="entry name" value="PAS"/>
    <property type="match status" value="1"/>
</dbReference>
<dbReference type="Proteomes" id="UP001198983">
    <property type="component" value="Chromosome"/>
</dbReference>
<dbReference type="RefSeq" id="WP_228415629.1">
    <property type="nucleotide sequence ID" value="NZ_CP081135.1"/>
</dbReference>
<dbReference type="InterPro" id="IPR013656">
    <property type="entry name" value="PAS_4"/>
</dbReference>
<gene>
    <name evidence="4" type="ORF">JW646_15865</name>
</gene>
<dbReference type="SUPFAM" id="SSF55073">
    <property type="entry name" value="Nucleotide cyclase"/>
    <property type="match status" value="1"/>
</dbReference>
<feature type="domain" description="GGDEF" evidence="2">
    <location>
        <begin position="164"/>
        <end position="293"/>
    </location>
</feature>
<dbReference type="PROSITE" id="PS51832">
    <property type="entry name" value="HD_GYP"/>
    <property type="match status" value="1"/>
</dbReference>
<organism evidence="4 5">
    <name type="scientific">Terrisporobacter hibernicus</name>
    <dbReference type="NCBI Taxonomy" id="2813371"/>
    <lineage>
        <taxon>Bacteria</taxon>
        <taxon>Bacillati</taxon>
        <taxon>Bacillota</taxon>
        <taxon>Clostridia</taxon>
        <taxon>Peptostreptococcales</taxon>
        <taxon>Peptostreptococcaceae</taxon>
        <taxon>Terrisporobacter</taxon>
    </lineage>
</organism>
<dbReference type="InterPro" id="IPR035965">
    <property type="entry name" value="PAS-like_dom_sf"/>
</dbReference>
<dbReference type="SUPFAM" id="SSF55785">
    <property type="entry name" value="PYP-like sensor domain (PAS domain)"/>
    <property type="match status" value="1"/>
</dbReference>
<name>A0AAX2ZH96_9FIRM</name>
<dbReference type="SMART" id="SM00267">
    <property type="entry name" value="GGDEF"/>
    <property type="match status" value="1"/>
</dbReference>
<dbReference type="PROSITE" id="PS50887">
    <property type="entry name" value="GGDEF"/>
    <property type="match status" value="1"/>
</dbReference>
<evidence type="ECO:0000259" key="3">
    <source>
        <dbReference type="PROSITE" id="PS51832"/>
    </source>
</evidence>
<keyword evidence="4" id="KW-0548">Nucleotidyltransferase</keyword>
<dbReference type="AlphaFoldDB" id="A0AAX2ZH96"/>
<dbReference type="Gene3D" id="3.30.450.20">
    <property type="entry name" value="PAS domain"/>
    <property type="match status" value="1"/>
</dbReference>
<evidence type="ECO:0000313" key="4">
    <source>
        <dbReference type="EMBL" id="UEL47092.1"/>
    </source>
</evidence>
<dbReference type="GO" id="GO:0052621">
    <property type="term" value="F:diguanylate cyclase activity"/>
    <property type="evidence" value="ECO:0007669"/>
    <property type="project" value="UniProtKB-EC"/>
</dbReference>
<accession>A0AAX2ZH96</accession>
<dbReference type="EC" id="2.7.7.65" evidence="4"/>
<dbReference type="Pfam" id="PF08448">
    <property type="entry name" value="PAS_4"/>
    <property type="match status" value="1"/>
</dbReference>
<dbReference type="SUPFAM" id="SSF109604">
    <property type="entry name" value="HD-domain/PDEase-like"/>
    <property type="match status" value="1"/>
</dbReference>
<feature type="domain" description="HD-GYP" evidence="3">
    <location>
        <begin position="286"/>
        <end position="480"/>
    </location>
</feature>
<keyword evidence="4" id="KW-0808">Transferase</keyword>
<sequence>MVKRLGDEYENYNEKHHLTIKFIDTIPFSMWLKDLDGKYVFVNKEFELESGLKREDILNKRDYDILSKKEADMYKKDDDIVIETRQSVHKYYNLGEKCVKTIKNPFFNDEGELLGITGISEDVTEKNNLIKELSKLSITDGDTGLLNKDYFNKKIKELDTPLNYPLSLILGDINDLKLTNDTLGHIEGDNLIHNICSILKKSCRKDDLIFRIGGDEIAILMPNTSEEIARKIEFRIIENCKRIDSNKIPCSISLGVACKKSIHENMKDIIKRADKEIYKQKLILKNEASVIQKLDDIINILENKNRDCKIYSKNVLKCAQIMGKEIKLSKSEMYELELVARYHHIGMITMTDEDISEIFIMSNDYKFNKIVSSNVEASFRIMQLNQQYYKVARAILTHHENWDGSGFPFGLWGENISIYSRIIHVCDDYVLEVIRGMHIGVNNPIQRSVDKILFGIGTKYDPKIVEIFKQKLETIKNIDY</sequence>
<dbReference type="InterPro" id="IPR037522">
    <property type="entry name" value="HD_GYP_dom"/>
</dbReference>
<dbReference type="CDD" id="cd01949">
    <property type="entry name" value="GGDEF"/>
    <property type="match status" value="1"/>
</dbReference>
<keyword evidence="5" id="KW-1185">Reference proteome</keyword>
<dbReference type="Pfam" id="PF00990">
    <property type="entry name" value="GGDEF"/>
    <property type="match status" value="1"/>
</dbReference>
<dbReference type="InterPro" id="IPR050469">
    <property type="entry name" value="Diguanylate_Cyclase"/>
</dbReference>
<dbReference type="InterPro" id="IPR003607">
    <property type="entry name" value="HD/PDEase_dom"/>
</dbReference>
<dbReference type="Gene3D" id="3.30.70.270">
    <property type="match status" value="1"/>
</dbReference>
<dbReference type="PANTHER" id="PTHR45138:SF9">
    <property type="entry name" value="DIGUANYLATE CYCLASE DGCM-RELATED"/>
    <property type="match status" value="1"/>
</dbReference>
<dbReference type="EMBL" id="CP081135">
    <property type="protein sequence ID" value="UEL47092.1"/>
    <property type="molecule type" value="Genomic_DNA"/>
</dbReference>
<dbReference type="CDD" id="cd00077">
    <property type="entry name" value="HDc"/>
    <property type="match status" value="1"/>
</dbReference>
<reference evidence="4 5" key="1">
    <citation type="journal article" date="2023" name="Int. J. Syst. Evol. Microbiol.">
        <title>Terrisporobacter hibernicus sp. nov., isolated from bovine faeces in Northern Ireland.</title>
        <authorList>
            <person name="Mitchell M."/>
            <person name="Nguyen S.V."/>
            <person name="Connor M."/>
            <person name="Fairley D.J."/>
            <person name="Donoghue O."/>
            <person name="Marshall H."/>
            <person name="Koolman L."/>
            <person name="McMullan G."/>
            <person name="Schaffer K.E."/>
            <person name="McGrath J.W."/>
            <person name="Fanning S."/>
        </authorList>
    </citation>
    <scope>NUCLEOTIDE SEQUENCE [LARGE SCALE GENOMIC DNA]</scope>
    <source>
        <strain evidence="4 5">MCA3</strain>
    </source>
</reference>
<dbReference type="PANTHER" id="PTHR45138">
    <property type="entry name" value="REGULATORY COMPONENTS OF SENSORY TRANSDUCTION SYSTEM"/>
    <property type="match status" value="1"/>
</dbReference>
<proteinExistence type="predicted"/>
<protein>
    <submittedName>
        <fullName evidence="4">Diguanylate cyclase</fullName>
        <ecNumber evidence="4">2.7.7.65</ecNumber>
    </submittedName>
</protein>